<sequence length="99" mass="10825">MWDLSLPIGADRDHVYCNPVAGGDSNGFDQVKALGWKILVSGSDGDPLIDRQIELVKMLEAKGVQVVSQFIEGGYHGAQEVEPSKAKDVFVLVKHFIFP</sequence>
<comment type="similarity">
    <text evidence="1">Belongs to the 'GDXG' lipolytic enzyme family.</text>
</comment>
<evidence type="ECO:0000259" key="2">
    <source>
        <dbReference type="Pfam" id="PF07859"/>
    </source>
</evidence>
<dbReference type="OMA" id="DHEYCNV"/>
<comment type="caution">
    <text evidence="3">The sequence shown here is derived from an EMBL/GenBank/DDBJ whole genome shotgun (WGS) entry which is preliminary data.</text>
</comment>
<dbReference type="EMBL" id="PDCK01000039">
    <property type="protein sequence ID" value="PRQ60024.1"/>
    <property type="molecule type" value="Genomic_DNA"/>
</dbReference>
<name>A0A2P6SMW0_ROSCH</name>
<evidence type="ECO:0000256" key="1">
    <source>
        <dbReference type="ARBA" id="ARBA00010515"/>
    </source>
</evidence>
<reference evidence="3 4" key="1">
    <citation type="journal article" date="2018" name="Nat. Genet.">
        <title>The Rosa genome provides new insights in the design of modern roses.</title>
        <authorList>
            <person name="Bendahmane M."/>
        </authorList>
    </citation>
    <scope>NUCLEOTIDE SEQUENCE [LARGE SCALE GENOMIC DNA]</scope>
    <source>
        <strain evidence="4">cv. Old Blush</strain>
    </source>
</reference>
<dbReference type="EC" id="3.1.1.1" evidence="3"/>
<dbReference type="Proteomes" id="UP000238479">
    <property type="component" value="Chromosome 1"/>
</dbReference>
<keyword evidence="3" id="KW-0378">Hydrolase</keyword>
<organism evidence="3 4">
    <name type="scientific">Rosa chinensis</name>
    <name type="common">China rose</name>
    <dbReference type="NCBI Taxonomy" id="74649"/>
    <lineage>
        <taxon>Eukaryota</taxon>
        <taxon>Viridiplantae</taxon>
        <taxon>Streptophyta</taxon>
        <taxon>Embryophyta</taxon>
        <taxon>Tracheophyta</taxon>
        <taxon>Spermatophyta</taxon>
        <taxon>Magnoliopsida</taxon>
        <taxon>eudicotyledons</taxon>
        <taxon>Gunneridae</taxon>
        <taxon>Pentapetalae</taxon>
        <taxon>rosids</taxon>
        <taxon>fabids</taxon>
        <taxon>Rosales</taxon>
        <taxon>Rosaceae</taxon>
        <taxon>Rosoideae</taxon>
        <taxon>Rosoideae incertae sedis</taxon>
        <taxon>Rosa</taxon>
    </lineage>
</organism>
<evidence type="ECO:0000313" key="4">
    <source>
        <dbReference type="Proteomes" id="UP000238479"/>
    </source>
</evidence>
<gene>
    <name evidence="3" type="ORF">RchiOBHm_Chr1g0376621</name>
</gene>
<protein>
    <submittedName>
        <fullName evidence="3">Putative carboxylesterase</fullName>
        <ecNumber evidence="3">3.1.1.1</ecNumber>
    </submittedName>
</protein>
<keyword evidence="4" id="KW-1185">Reference proteome</keyword>
<dbReference type="GO" id="GO:0106435">
    <property type="term" value="F:carboxylesterase activity"/>
    <property type="evidence" value="ECO:0007669"/>
    <property type="project" value="UniProtKB-EC"/>
</dbReference>
<evidence type="ECO:0000313" key="3">
    <source>
        <dbReference type="EMBL" id="PRQ60024.1"/>
    </source>
</evidence>
<proteinExistence type="inferred from homology"/>
<dbReference type="Gramene" id="PRQ60024">
    <property type="protein sequence ID" value="PRQ60024"/>
    <property type="gene ID" value="RchiOBHm_Chr1g0376621"/>
</dbReference>
<dbReference type="AlphaFoldDB" id="A0A2P6SMW0"/>
<dbReference type="InterPro" id="IPR013094">
    <property type="entry name" value="AB_hydrolase_3"/>
</dbReference>
<dbReference type="Gene3D" id="3.40.50.1820">
    <property type="entry name" value="alpha/beta hydrolase"/>
    <property type="match status" value="1"/>
</dbReference>
<feature type="domain" description="Alpha/beta hydrolase fold-3" evidence="2">
    <location>
        <begin position="1"/>
        <end position="78"/>
    </location>
</feature>
<dbReference type="InterPro" id="IPR029058">
    <property type="entry name" value="AB_hydrolase_fold"/>
</dbReference>
<dbReference type="STRING" id="74649.A0A2P6SMW0"/>
<dbReference type="Pfam" id="PF07859">
    <property type="entry name" value="Abhydrolase_3"/>
    <property type="match status" value="1"/>
</dbReference>
<accession>A0A2P6SMW0</accession>
<dbReference type="SUPFAM" id="SSF53474">
    <property type="entry name" value="alpha/beta-Hydrolases"/>
    <property type="match status" value="1"/>
</dbReference>